<feature type="non-terminal residue" evidence="2">
    <location>
        <position position="176"/>
    </location>
</feature>
<keyword evidence="3" id="KW-1185">Reference proteome</keyword>
<evidence type="ECO:0000313" key="2">
    <source>
        <dbReference type="EMBL" id="KAF2452964.1"/>
    </source>
</evidence>
<name>A0A6A6NNL5_9PEZI</name>
<keyword evidence="1" id="KW-1133">Transmembrane helix</keyword>
<dbReference type="AlphaFoldDB" id="A0A6A6NNL5"/>
<organism evidence="2 3">
    <name type="scientific">Lineolata rhizophorae</name>
    <dbReference type="NCBI Taxonomy" id="578093"/>
    <lineage>
        <taxon>Eukaryota</taxon>
        <taxon>Fungi</taxon>
        <taxon>Dikarya</taxon>
        <taxon>Ascomycota</taxon>
        <taxon>Pezizomycotina</taxon>
        <taxon>Dothideomycetes</taxon>
        <taxon>Dothideomycetes incertae sedis</taxon>
        <taxon>Lineolatales</taxon>
        <taxon>Lineolataceae</taxon>
        <taxon>Lineolata</taxon>
    </lineage>
</organism>
<dbReference type="Proteomes" id="UP000799766">
    <property type="component" value="Unassembled WGS sequence"/>
</dbReference>
<dbReference type="EMBL" id="MU001701">
    <property type="protein sequence ID" value="KAF2452964.1"/>
    <property type="molecule type" value="Genomic_DNA"/>
</dbReference>
<evidence type="ECO:0000256" key="1">
    <source>
        <dbReference type="SAM" id="Phobius"/>
    </source>
</evidence>
<protein>
    <submittedName>
        <fullName evidence="2">Uncharacterized protein</fullName>
    </submittedName>
</protein>
<gene>
    <name evidence="2" type="ORF">BDY21DRAFT_357478</name>
</gene>
<accession>A0A6A6NNL5</accession>
<keyword evidence="1" id="KW-0812">Transmembrane</keyword>
<proteinExistence type="predicted"/>
<reference evidence="2" key="1">
    <citation type="journal article" date="2020" name="Stud. Mycol.">
        <title>101 Dothideomycetes genomes: a test case for predicting lifestyles and emergence of pathogens.</title>
        <authorList>
            <person name="Haridas S."/>
            <person name="Albert R."/>
            <person name="Binder M."/>
            <person name="Bloem J."/>
            <person name="Labutti K."/>
            <person name="Salamov A."/>
            <person name="Andreopoulos B."/>
            <person name="Baker S."/>
            <person name="Barry K."/>
            <person name="Bills G."/>
            <person name="Bluhm B."/>
            <person name="Cannon C."/>
            <person name="Castanera R."/>
            <person name="Culley D."/>
            <person name="Daum C."/>
            <person name="Ezra D."/>
            <person name="Gonzalez J."/>
            <person name="Henrissat B."/>
            <person name="Kuo A."/>
            <person name="Liang C."/>
            <person name="Lipzen A."/>
            <person name="Lutzoni F."/>
            <person name="Magnuson J."/>
            <person name="Mondo S."/>
            <person name="Nolan M."/>
            <person name="Ohm R."/>
            <person name="Pangilinan J."/>
            <person name="Park H.-J."/>
            <person name="Ramirez L."/>
            <person name="Alfaro M."/>
            <person name="Sun H."/>
            <person name="Tritt A."/>
            <person name="Yoshinaga Y."/>
            <person name="Zwiers L.-H."/>
            <person name="Turgeon B."/>
            <person name="Goodwin S."/>
            <person name="Spatafora J."/>
            <person name="Crous P."/>
            <person name="Grigoriev I."/>
        </authorList>
    </citation>
    <scope>NUCLEOTIDE SEQUENCE</scope>
    <source>
        <strain evidence="2">ATCC 16933</strain>
    </source>
</reference>
<sequence length="176" mass="19191">MASTRFLKGGPGGCMWKGLAIYAGVVGPALGVYFVDPGARVTSAMGGVAAAMRRGVARWVGRKRLLSARDWTRSACWNSALFLSCFSPLYQVYVWQRPSSRLKLKSVSGLALVSPVFTAYLIFAYKANPICEEVDPERSLGSTTTGFDNGRLESEDYRLSQLTHRGPKSGDHVHVL</sequence>
<keyword evidence="1" id="KW-0472">Membrane</keyword>
<evidence type="ECO:0000313" key="3">
    <source>
        <dbReference type="Proteomes" id="UP000799766"/>
    </source>
</evidence>
<feature type="transmembrane region" description="Helical" evidence="1">
    <location>
        <begin position="14"/>
        <end position="35"/>
    </location>
</feature>